<dbReference type="OrthoDB" id="9811314at2"/>
<dbReference type="InterPro" id="IPR050361">
    <property type="entry name" value="MPP/UQCRC_Complex"/>
</dbReference>
<accession>A0A512ASK0</accession>
<dbReference type="InterPro" id="IPR011765">
    <property type="entry name" value="Pept_M16_N"/>
</dbReference>
<dbReference type="SUPFAM" id="SSF63411">
    <property type="entry name" value="LuxS/MPP-like metallohydrolase"/>
    <property type="match status" value="2"/>
</dbReference>
<evidence type="ECO:0000259" key="3">
    <source>
        <dbReference type="Pfam" id="PF05193"/>
    </source>
</evidence>
<evidence type="ECO:0000313" key="4">
    <source>
        <dbReference type="EMBL" id="GEO02547.1"/>
    </source>
</evidence>
<proteinExistence type="predicted"/>
<gene>
    <name evidence="4" type="ORF">AAE02nite_02110</name>
</gene>
<dbReference type="RefSeq" id="WP_146894584.1">
    <property type="nucleotide sequence ID" value="NZ_BJYS01000001.1"/>
</dbReference>
<dbReference type="Gene3D" id="2.50.20.10">
    <property type="entry name" value="Lipoprotein localisation LolA/LolB/LppX"/>
    <property type="match status" value="1"/>
</dbReference>
<feature type="chain" id="PRO_5021837857" evidence="1">
    <location>
        <begin position="21"/>
        <end position="688"/>
    </location>
</feature>
<feature type="domain" description="Peptidase M16 N-terminal" evidence="2">
    <location>
        <begin position="78"/>
        <end position="176"/>
    </location>
</feature>
<dbReference type="PANTHER" id="PTHR11851:SF224">
    <property type="entry name" value="PROCESSING PROTEASE"/>
    <property type="match status" value="1"/>
</dbReference>
<feature type="domain" description="Peptidase M16 C-terminal" evidence="3">
    <location>
        <begin position="196"/>
        <end position="372"/>
    </location>
</feature>
<evidence type="ECO:0000313" key="5">
    <source>
        <dbReference type="Proteomes" id="UP000321532"/>
    </source>
</evidence>
<feature type="signal peptide" evidence="1">
    <location>
        <begin position="1"/>
        <end position="20"/>
    </location>
</feature>
<dbReference type="AlphaFoldDB" id="A0A512ASK0"/>
<dbReference type="EMBL" id="BJYS01000001">
    <property type="protein sequence ID" value="GEO02547.1"/>
    <property type="molecule type" value="Genomic_DNA"/>
</dbReference>
<comment type="caution">
    <text evidence="4">The sequence shown here is derived from an EMBL/GenBank/DDBJ whole genome shotgun (WGS) entry which is preliminary data.</text>
</comment>
<organism evidence="4 5">
    <name type="scientific">Adhaeribacter aerolatus</name>
    <dbReference type="NCBI Taxonomy" id="670289"/>
    <lineage>
        <taxon>Bacteria</taxon>
        <taxon>Pseudomonadati</taxon>
        <taxon>Bacteroidota</taxon>
        <taxon>Cytophagia</taxon>
        <taxon>Cytophagales</taxon>
        <taxon>Hymenobacteraceae</taxon>
        <taxon>Adhaeribacter</taxon>
    </lineage>
</organism>
<dbReference type="InterPro" id="IPR007863">
    <property type="entry name" value="Peptidase_M16_C"/>
</dbReference>
<dbReference type="Gene3D" id="3.30.830.10">
    <property type="entry name" value="Metalloenzyme, LuxS/M16 peptidase-like"/>
    <property type="match status" value="2"/>
</dbReference>
<reference evidence="4 5" key="1">
    <citation type="submission" date="2019-07" db="EMBL/GenBank/DDBJ databases">
        <title>Whole genome shotgun sequence of Adhaeribacter aerolatus NBRC 106133.</title>
        <authorList>
            <person name="Hosoyama A."/>
            <person name="Uohara A."/>
            <person name="Ohji S."/>
            <person name="Ichikawa N."/>
        </authorList>
    </citation>
    <scope>NUCLEOTIDE SEQUENCE [LARGE SCALE GENOMIC DNA]</scope>
    <source>
        <strain evidence="4 5">NBRC 106133</strain>
    </source>
</reference>
<dbReference type="GO" id="GO:0046872">
    <property type="term" value="F:metal ion binding"/>
    <property type="evidence" value="ECO:0007669"/>
    <property type="project" value="InterPro"/>
</dbReference>
<sequence>MKHIYITLLALGLSLPAAFAQKQTPPPPGPAPTINIGEAESFDLKNGLKIYVVENHKIPTVSISLILDNDPIIQGDKNGYVDLTGTLLRTGTKTRTKEQLDEEIDFIGAELATFGGGLNATALKKHLPKLFQLTSDVLLNPQFKQEELDKLKTQSLSALASAKANPNQVESMVRNTLLFGKNHPYGEVLTEKTIENITLTDVQNYYNNYFRPNVGYLAIVGDVNTKEVKKLVKKYFGPWKKGNVPQQNVPAAAPVNGTRVAIVDRPGAVQSVVSFSNIADLKPGSADAIPATVMNSILGGPYSRLMNNLREKRAYTYGVYSQLSPNEHTSQFNALTSVRTAVTDSAVAQMILELYRMRAGEPEATELQRAQSLVSGSFARSLESPQTVALFSINTARYKLPKDYYANYLKNVAAVTPAAVKQVAEKYITPTNAYILAVGNADYIERRLARFDADGALEYYDVNGNKVDRASLEVPAGMTAQKVLDQYITALGGRTNLEKINDVTITSTIRSPQASLTMTQIQKGTDKIYQSLKYGSNEVQRTVINGTKGKALSADQNRNLTADEVREQKLKLALTSILNLDKFGIKKNLLGMERINGRAAYRLELTMPNGKRTIYYIDSESGLKLREMEIEETNIGNATQTTDYGDYREVNGVKIPHRMILHAGQQGVLTEVQKVEINKNVKDDAFKI</sequence>
<dbReference type="Pfam" id="PF05193">
    <property type="entry name" value="Peptidase_M16_C"/>
    <property type="match status" value="1"/>
</dbReference>
<keyword evidence="1" id="KW-0732">Signal</keyword>
<dbReference type="InterPro" id="IPR011249">
    <property type="entry name" value="Metalloenz_LuxS/M16"/>
</dbReference>
<evidence type="ECO:0000256" key="1">
    <source>
        <dbReference type="SAM" id="SignalP"/>
    </source>
</evidence>
<protein>
    <submittedName>
        <fullName evidence="4">Uncharacterized protein</fullName>
    </submittedName>
</protein>
<dbReference type="PANTHER" id="PTHR11851">
    <property type="entry name" value="METALLOPROTEASE"/>
    <property type="match status" value="1"/>
</dbReference>
<evidence type="ECO:0000259" key="2">
    <source>
        <dbReference type="Pfam" id="PF00675"/>
    </source>
</evidence>
<dbReference type="Proteomes" id="UP000321532">
    <property type="component" value="Unassembled WGS sequence"/>
</dbReference>
<name>A0A512ASK0_9BACT</name>
<keyword evidence="5" id="KW-1185">Reference proteome</keyword>
<dbReference type="Pfam" id="PF00675">
    <property type="entry name" value="Peptidase_M16"/>
    <property type="match status" value="1"/>
</dbReference>